<keyword evidence="2 4" id="KW-0732">Signal</keyword>
<dbReference type="OrthoDB" id="8173690at2"/>
<feature type="chain" id="PRO_5015687994" evidence="4">
    <location>
        <begin position="23"/>
        <end position="358"/>
    </location>
</feature>
<dbReference type="PRINTS" id="PR00182">
    <property type="entry name" value="ECOLNEIPORIN"/>
</dbReference>
<gene>
    <name evidence="6" type="ORF">DI392_04715</name>
</gene>
<evidence type="ECO:0000313" key="6">
    <source>
        <dbReference type="EMBL" id="PWI34417.1"/>
    </source>
</evidence>
<dbReference type="Gene3D" id="2.40.160.10">
    <property type="entry name" value="Porin"/>
    <property type="match status" value="1"/>
</dbReference>
<dbReference type="GO" id="GO:0034220">
    <property type="term" value="P:monoatomic ion transmembrane transport"/>
    <property type="evidence" value="ECO:0007669"/>
    <property type="project" value="InterPro"/>
</dbReference>
<dbReference type="PANTHER" id="PTHR34501:SF2">
    <property type="entry name" value="OUTER MEMBRANE PORIN F-RELATED"/>
    <property type="match status" value="1"/>
</dbReference>
<name>A0A2U3BCB4_9VIBR</name>
<dbReference type="Pfam" id="PF13609">
    <property type="entry name" value="Porin_4"/>
    <property type="match status" value="1"/>
</dbReference>
<dbReference type="PANTHER" id="PTHR34501">
    <property type="entry name" value="PROTEIN YDDL-RELATED"/>
    <property type="match status" value="1"/>
</dbReference>
<feature type="domain" description="Porin" evidence="5">
    <location>
        <begin position="9"/>
        <end position="311"/>
    </location>
</feature>
<dbReference type="CDD" id="cd00342">
    <property type="entry name" value="gram_neg_porins"/>
    <property type="match status" value="1"/>
</dbReference>
<dbReference type="SUPFAM" id="SSF56935">
    <property type="entry name" value="Porins"/>
    <property type="match status" value="1"/>
</dbReference>
<dbReference type="GO" id="GO:0009279">
    <property type="term" value="C:cell outer membrane"/>
    <property type="evidence" value="ECO:0007669"/>
    <property type="project" value="UniProtKB-SubCell"/>
</dbReference>
<organism evidence="6 7">
    <name type="scientific">Vibrio albus</name>
    <dbReference type="NCBI Taxonomy" id="2200953"/>
    <lineage>
        <taxon>Bacteria</taxon>
        <taxon>Pseudomonadati</taxon>
        <taxon>Pseudomonadota</taxon>
        <taxon>Gammaproteobacteria</taxon>
        <taxon>Vibrionales</taxon>
        <taxon>Vibrionaceae</taxon>
        <taxon>Vibrio</taxon>
    </lineage>
</organism>
<dbReference type="InterPro" id="IPR033900">
    <property type="entry name" value="Gram_neg_porin_domain"/>
</dbReference>
<dbReference type="InterPro" id="IPR050298">
    <property type="entry name" value="Gram-neg_bact_OMP"/>
</dbReference>
<reference evidence="6 7" key="1">
    <citation type="submission" date="2018-05" db="EMBL/GenBank/DDBJ databases">
        <title>Vibrio limimaris sp. nov., isolated from marine sediment.</title>
        <authorList>
            <person name="Li C.-M."/>
        </authorList>
    </citation>
    <scope>NUCLEOTIDE SEQUENCE [LARGE SCALE GENOMIC DNA]</scope>
    <source>
        <strain evidence="6 7">E4404</strain>
    </source>
</reference>
<evidence type="ECO:0000259" key="5">
    <source>
        <dbReference type="Pfam" id="PF13609"/>
    </source>
</evidence>
<feature type="signal peptide" evidence="4">
    <location>
        <begin position="1"/>
        <end position="22"/>
    </location>
</feature>
<evidence type="ECO:0000256" key="4">
    <source>
        <dbReference type="SAM" id="SignalP"/>
    </source>
</evidence>
<proteinExistence type="predicted"/>
<dbReference type="AlphaFoldDB" id="A0A2U3BCB4"/>
<dbReference type="EMBL" id="QFWT01000002">
    <property type="protein sequence ID" value="PWI34417.1"/>
    <property type="molecule type" value="Genomic_DNA"/>
</dbReference>
<evidence type="ECO:0000313" key="7">
    <source>
        <dbReference type="Proteomes" id="UP000245362"/>
    </source>
</evidence>
<keyword evidence="7" id="KW-1185">Reference proteome</keyword>
<dbReference type="Proteomes" id="UP000245362">
    <property type="component" value="Unassembled WGS sequence"/>
</dbReference>
<accession>A0A2U3BCB4</accession>
<evidence type="ECO:0000256" key="3">
    <source>
        <dbReference type="ARBA" id="ARBA00023136"/>
    </source>
</evidence>
<keyword evidence="3" id="KW-0472">Membrane</keyword>
<evidence type="ECO:0000256" key="1">
    <source>
        <dbReference type="ARBA" id="ARBA00004571"/>
    </source>
</evidence>
<comment type="caution">
    <text evidence="6">The sequence shown here is derived from an EMBL/GenBank/DDBJ whole genome shotgun (WGS) entry which is preliminary data.</text>
</comment>
<comment type="subcellular location">
    <subcellularLocation>
        <location evidence="1">Cell outer membrane</location>
        <topology evidence="1">Multi-pass membrane protein</topology>
    </subcellularLocation>
</comment>
<evidence type="ECO:0000256" key="2">
    <source>
        <dbReference type="ARBA" id="ARBA00022729"/>
    </source>
</evidence>
<dbReference type="InterPro" id="IPR023614">
    <property type="entry name" value="Porin_dom_sf"/>
</dbReference>
<dbReference type="GO" id="GO:0015288">
    <property type="term" value="F:porin activity"/>
    <property type="evidence" value="ECO:0007669"/>
    <property type="project" value="InterPro"/>
</dbReference>
<protein>
    <submittedName>
        <fullName evidence="6">Porin</fullName>
    </submittedName>
</protein>
<dbReference type="InterPro" id="IPR001702">
    <property type="entry name" value="Porin_Gram-ve"/>
</dbReference>
<dbReference type="RefSeq" id="WP_109318753.1">
    <property type="nucleotide sequence ID" value="NZ_QFWT01000002.1"/>
</dbReference>
<sequence>MFKRTLIGAAVAAAAISGSANAAIQLAGDAVQLYGQAAISYQYWSADHADKENTVVAEVESRFGLRGTVEFEDFGPDLVWQMESGNAANGGGNDKGQGALGGRDTFIGFAFDGLGSIKYGRQLVAAYNYVDWPHTNPGLGNVFDWHNAIGAGYTDRVNNNLRFDSETFGGFNFQATISGMDKTTDAMVASVAGSYTVDGLSVHAGHYTQDEYGDNKGDISYTILGGSFSTGPMTFTAGYKMMENGNYQAKDASDQATGPYMSNDQNAMSVTAAYNHDGAWLYKVGYAQTFESDKGSDDESTAITARVMRMLPSAVIYVDVRNYDMNKAYFKKSDGGDDKYHDDLNDGTRIMLGTEYYF</sequence>